<evidence type="ECO:0000256" key="9">
    <source>
        <dbReference type="PIRSR" id="PIRSR000137-1"/>
    </source>
</evidence>
<keyword evidence="4" id="KW-0285">Flavoprotein</keyword>
<feature type="active site" description="Proton acceptor" evidence="9">
    <location>
        <position position="597"/>
    </location>
</feature>
<comment type="similarity">
    <text evidence="2">Belongs to the GMC oxidoreductase family.</text>
</comment>
<dbReference type="EMBL" id="QPFP01000429">
    <property type="protein sequence ID" value="TEB12679.1"/>
    <property type="molecule type" value="Genomic_DNA"/>
</dbReference>
<evidence type="ECO:0000256" key="5">
    <source>
        <dbReference type="ARBA" id="ARBA00022729"/>
    </source>
</evidence>
<keyword evidence="6 10" id="KW-0274">FAD</keyword>
<proteinExistence type="inferred from homology"/>
<dbReference type="Pfam" id="PF05199">
    <property type="entry name" value="GMC_oxred_C"/>
    <property type="match status" value="1"/>
</dbReference>
<keyword evidence="8" id="KW-0325">Glycoprotein</keyword>
<feature type="active site" description="Proton donor" evidence="9">
    <location>
        <position position="554"/>
    </location>
</feature>
<accession>A0A4Y7RVC3</accession>
<evidence type="ECO:0000256" key="3">
    <source>
        <dbReference type="ARBA" id="ARBA00011245"/>
    </source>
</evidence>
<evidence type="ECO:0000256" key="4">
    <source>
        <dbReference type="ARBA" id="ARBA00022630"/>
    </source>
</evidence>
<dbReference type="GO" id="GO:0050660">
    <property type="term" value="F:flavin adenine dinucleotide binding"/>
    <property type="evidence" value="ECO:0007669"/>
    <property type="project" value="InterPro"/>
</dbReference>
<dbReference type="Proteomes" id="UP000298030">
    <property type="component" value="Unassembled WGS sequence"/>
</dbReference>
<dbReference type="Gene3D" id="3.30.560.10">
    <property type="entry name" value="Glucose Oxidase, domain 3"/>
    <property type="match status" value="2"/>
</dbReference>
<reference evidence="13 14" key="1">
    <citation type="journal article" date="2019" name="Nat. Ecol. Evol.">
        <title>Megaphylogeny resolves global patterns of mushroom evolution.</title>
        <authorList>
            <person name="Varga T."/>
            <person name="Krizsan K."/>
            <person name="Foldi C."/>
            <person name="Dima B."/>
            <person name="Sanchez-Garcia M."/>
            <person name="Sanchez-Ramirez S."/>
            <person name="Szollosi G.J."/>
            <person name="Szarkandi J.G."/>
            <person name="Papp V."/>
            <person name="Albert L."/>
            <person name="Andreopoulos W."/>
            <person name="Angelini C."/>
            <person name="Antonin V."/>
            <person name="Barry K.W."/>
            <person name="Bougher N.L."/>
            <person name="Buchanan P."/>
            <person name="Buyck B."/>
            <person name="Bense V."/>
            <person name="Catcheside P."/>
            <person name="Chovatia M."/>
            <person name="Cooper J."/>
            <person name="Damon W."/>
            <person name="Desjardin D."/>
            <person name="Finy P."/>
            <person name="Geml J."/>
            <person name="Haridas S."/>
            <person name="Hughes K."/>
            <person name="Justo A."/>
            <person name="Karasinski D."/>
            <person name="Kautmanova I."/>
            <person name="Kiss B."/>
            <person name="Kocsube S."/>
            <person name="Kotiranta H."/>
            <person name="LaButti K.M."/>
            <person name="Lechner B.E."/>
            <person name="Liimatainen K."/>
            <person name="Lipzen A."/>
            <person name="Lukacs Z."/>
            <person name="Mihaltcheva S."/>
            <person name="Morgado L.N."/>
            <person name="Niskanen T."/>
            <person name="Noordeloos M.E."/>
            <person name="Ohm R.A."/>
            <person name="Ortiz-Santana B."/>
            <person name="Ovrebo C."/>
            <person name="Racz N."/>
            <person name="Riley R."/>
            <person name="Savchenko A."/>
            <person name="Shiryaev A."/>
            <person name="Soop K."/>
            <person name="Spirin V."/>
            <person name="Szebenyi C."/>
            <person name="Tomsovsky M."/>
            <person name="Tulloss R.E."/>
            <person name="Uehling J."/>
            <person name="Grigoriev I.V."/>
            <person name="Vagvolgyi C."/>
            <person name="Papp T."/>
            <person name="Martin F.M."/>
            <person name="Miettinen O."/>
            <person name="Hibbett D.S."/>
            <person name="Nagy L.G."/>
        </authorList>
    </citation>
    <scope>NUCLEOTIDE SEQUENCE [LARGE SCALE GENOMIC DNA]</scope>
    <source>
        <strain evidence="13 14">FP101781</strain>
    </source>
</reference>
<dbReference type="PANTHER" id="PTHR11552:SF201">
    <property type="entry name" value="GLUCOSE-METHANOL-CHOLINE OXIDOREDUCTASE N-TERMINAL DOMAIN-CONTAINING PROTEIN"/>
    <property type="match status" value="1"/>
</dbReference>
<sequence length="617" mass="67435">MDPLEVTAVLALPAALSAVGVDNVLVSPEYSLAQLPLHFAKGLTGDLASAGSSGHSNTSRTSESWTWEIDHLICHFLTTPDELTSKAFDYIVVGAGVRAVLVSSLTEDANVNVLLLEAGGVHYDDPVVDIPAQFAATFLNPKYDWGFPVVKQACSNNVQHVWPRGKGLGMIPLSNHPPSQDAGNWVDFQKYSLRAETFHPRLRRSPTRSPHTYNEKNRGTSGPVGVTDPIHAYTADKVFIDTLVNKGVTGAYIASNNVDPRTWKRTYSASAYLHPYEDRQNLVVLPNAYVTRVLWADEKETLKETSSPRPELLEKLGVDAKLDLPGEHHFASVVFELDTTKADHQTLDLFFNPEFAKESIRLHAEGKGTHRTGITAFAFLPLTSRAPEETSAAIGNLEKDIKDRIAKGEIPPALAKQYDIQLETLKDKGLPDMELIAFPGFFGAREIPAPGKRFLSILVMLNHPISRGSIVSCNLLPLPDRELTLEFFSTPRPITLRTSQRSSPTTSRKNSVLVEHVKFVRSLTEIEPFKSNCTEVQPGPACTTDEQIAGASSHTVGSCSMLPREDGGVVDSKLKVYGTKNLRVADISIVPLHIAAHMQTTAYAIGEKAADIVKGVI</sequence>
<evidence type="ECO:0000313" key="13">
    <source>
        <dbReference type="EMBL" id="TEB12679.1"/>
    </source>
</evidence>
<dbReference type="Gene3D" id="3.50.50.60">
    <property type="entry name" value="FAD/NAD(P)-binding domain"/>
    <property type="match status" value="2"/>
</dbReference>
<name>A0A4Y7RVC3_COPMI</name>
<feature type="domain" description="Glucose-methanol-choline oxidoreductase C-terminal" evidence="12">
    <location>
        <begin position="512"/>
        <end position="606"/>
    </location>
</feature>
<keyword evidence="5" id="KW-0732">Signal</keyword>
<dbReference type="PIRSF" id="PIRSF000137">
    <property type="entry name" value="Alcohol_oxidase"/>
    <property type="match status" value="1"/>
</dbReference>
<evidence type="ECO:0000256" key="6">
    <source>
        <dbReference type="ARBA" id="ARBA00022827"/>
    </source>
</evidence>
<gene>
    <name evidence="13" type="ORF">FA13DRAFT_1885036</name>
</gene>
<protein>
    <submittedName>
        <fullName evidence="13">Alcohol oxidase</fullName>
    </submittedName>
</protein>
<organism evidence="13 14">
    <name type="scientific">Coprinellus micaceus</name>
    <name type="common">Glistening ink-cap mushroom</name>
    <name type="synonym">Coprinus micaceus</name>
    <dbReference type="NCBI Taxonomy" id="71717"/>
    <lineage>
        <taxon>Eukaryota</taxon>
        <taxon>Fungi</taxon>
        <taxon>Dikarya</taxon>
        <taxon>Basidiomycota</taxon>
        <taxon>Agaricomycotina</taxon>
        <taxon>Agaricomycetes</taxon>
        <taxon>Agaricomycetidae</taxon>
        <taxon>Agaricales</taxon>
        <taxon>Agaricineae</taxon>
        <taxon>Psathyrellaceae</taxon>
        <taxon>Coprinellus</taxon>
    </lineage>
</organism>
<feature type="region of interest" description="Disordered" evidence="11">
    <location>
        <begin position="202"/>
        <end position="225"/>
    </location>
</feature>
<feature type="binding site" evidence="10">
    <location>
        <position position="290"/>
    </location>
    <ligand>
        <name>FAD</name>
        <dbReference type="ChEBI" id="CHEBI:57692"/>
    </ligand>
</feature>
<dbReference type="OrthoDB" id="269227at2759"/>
<comment type="caution">
    <text evidence="13">The sequence shown here is derived from an EMBL/GenBank/DDBJ whole genome shotgun (WGS) entry which is preliminary data.</text>
</comment>
<evidence type="ECO:0000256" key="1">
    <source>
        <dbReference type="ARBA" id="ARBA00001974"/>
    </source>
</evidence>
<evidence type="ECO:0000256" key="11">
    <source>
        <dbReference type="SAM" id="MobiDB-lite"/>
    </source>
</evidence>
<evidence type="ECO:0000256" key="2">
    <source>
        <dbReference type="ARBA" id="ARBA00010790"/>
    </source>
</evidence>
<dbReference type="PANTHER" id="PTHR11552">
    <property type="entry name" value="GLUCOSE-METHANOL-CHOLINE GMC OXIDOREDUCTASE"/>
    <property type="match status" value="1"/>
</dbReference>
<dbReference type="GO" id="GO:0016614">
    <property type="term" value="F:oxidoreductase activity, acting on CH-OH group of donors"/>
    <property type="evidence" value="ECO:0007669"/>
    <property type="project" value="InterPro"/>
</dbReference>
<evidence type="ECO:0000313" key="14">
    <source>
        <dbReference type="Proteomes" id="UP000298030"/>
    </source>
</evidence>
<keyword evidence="7" id="KW-0560">Oxidoreductase</keyword>
<evidence type="ECO:0000256" key="8">
    <source>
        <dbReference type="ARBA" id="ARBA00023180"/>
    </source>
</evidence>
<keyword evidence="14" id="KW-1185">Reference proteome</keyword>
<dbReference type="SUPFAM" id="SSF51905">
    <property type="entry name" value="FAD/NAD(P)-binding domain"/>
    <property type="match status" value="1"/>
</dbReference>
<evidence type="ECO:0000259" key="12">
    <source>
        <dbReference type="Pfam" id="PF05199"/>
    </source>
</evidence>
<dbReference type="InterPro" id="IPR007867">
    <property type="entry name" value="GMC_OxRtase_C"/>
</dbReference>
<comment type="cofactor">
    <cofactor evidence="1 10">
        <name>FAD</name>
        <dbReference type="ChEBI" id="CHEBI:57692"/>
    </cofactor>
</comment>
<evidence type="ECO:0000256" key="7">
    <source>
        <dbReference type="ARBA" id="ARBA00023002"/>
    </source>
</evidence>
<dbReference type="InterPro" id="IPR036188">
    <property type="entry name" value="FAD/NAD-bd_sf"/>
</dbReference>
<dbReference type="AlphaFoldDB" id="A0A4Y7RVC3"/>
<comment type="subunit">
    <text evidence="3">Monomer.</text>
</comment>
<dbReference type="InterPro" id="IPR012132">
    <property type="entry name" value="GMC_OxRdtase"/>
</dbReference>
<evidence type="ECO:0000256" key="10">
    <source>
        <dbReference type="PIRSR" id="PIRSR000137-2"/>
    </source>
</evidence>
<dbReference type="STRING" id="71717.A0A4Y7RVC3"/>